<dbReference type="InterPro" id="IPR006564">
    <property type="entry name" value="Znf_PMZ"/>
</dbReference>
<evidence type="ECO:0000256" key="1">
    <source>
        <dbReference type="ARBA" id="ARBA00022723"/>
    </source>
</evidence>
<reference evidence="7" key="2">
    <citation type="submission" date="2022-01" db="EMBL/GenBank/DDBJ databases">
        <authorList>
            <person name="Yamashiro T."/>
            <person name="Shiraishi A."/>
            <person name="Satake H."/>
            <person name="Nakayama K."/>
        </authorList>
    </citation>
    <scope>NUCLEOTIDE SEQUENCE</scope>
</reference>
<dbReference type="PANTHER" id="PTHR31973">
    <property type="entry name" value="POLYPROTEIN, PUTATIVE-RELATED"/>
    <property type="match status" value="1"/>
</dbReference>
<feature type="region of interest" description="Disordered" evidence="5">
    <location>
        <begin position="306"/>
        <end position="386"/>
    </location>
</feature>
<protein>
    <submittedName>
        <fullName evidence="7">FAR1-related sequence 10</fullName>
    </submittedName>
</protein>
<sequence>MQKIFHVAVSKTKAFIAKAKAQSHLKGDAIVQYSLLRDYVQELKRCNPNNIVKIDMYGEKNHDSPTRMFRRIYVCLGALKEGFRASRRELLGLDGAFMRGQYSVQLLTTVGVDENNGIYPVAYGIIGKRDWCQQLPSEYKEMLWNYATACTVVEFDRHMDTLKGFNKKAYEWLKKIAPKHWTRSYFAVIRQLLDARDSPIISCLEYVREYLMKRIVIVQKAIERCEGPLTLAVTSIFKAIKEKSVQYTIDWNGAELCQVKGPYGDQCVVNLQQRVCSCRKWEVFGIPCKHVVACIHDMADNGMDSGKARRTYKGQSPASMLRSGGKKQATNSRTQAGVTAAGSQAASQVGQQTQAVGGSHAPAVTVSPMRRTKKSASRLAPIKNTT</sequence>
<evidence type="ECO:0000256" key="4">
    <source>
        <dbReference type="PROSITE-ProRule" id="PRU00325"/>
    </source>
</evidence>
<organism evidence="7 8">
    <name type="scientific">Tanacetum coccineum</name>
    <dbReference type="NCBI Taxonomy" id="301880"/>
    <lineage>
        <taxon>Eukaryota</taxon>
        <taxon>Viridiplantae</taxon>
        <taxon>Streptophyta</taxon>
        <taxon>Embryophyta</taxon>
        <taxon>Tracheophyta</taxon>
        <taxon>Spermatophyta</taxon>
        <taxon>Magnoliopsida</taxon>
        <taxon>eudicotyledons</taxon>
        <taxon>Gunneridae</taxon>
        <taxon>Pentapetalae</taxon>
        <taxon>asterids</taxon>
        <taxon>campanulids</taxon>
        <taxon>Asterales</taxon>
        <taxon>Asteraceae</taxon>
        <taxon>Asteroideae</taxon>
        <taxon>Anthemideae</taxon>
        <taxon>Anthemidinae</taxon>
        <taxon>Tanacetum</taxon>
    </lineage>
</organism>
<evidence type="ECO:0000259" key="6">
    <source>
        <dbReference type="PROSITE" id="PS50966"/>
    </source>
</evidence>
<dbReference type="PANTHER" id="PTHR31973:SF190">
    <property type="entry name" value="MULE TRANSPOSASE DOMAIN-CONTAINING PROTEIN"/>
    <property type="match status" value="1"/>
</dbReference>
<dbReference type="PROSITE" id="PS50966">
    <property type="entry name" value="ZF_SWIM"/>
    <property type="match status" value="1"/>
</dbReference>
<dbReference type="Pfam" id="PF04434">
    <property type="entry name" value="SWIM"/>
    <property type="match status" value="1"/>
</dbReference>
<evidence type="ECO:0000313" key="8">
    <source>
        <dbReference type="Proteomes" id="UP001151760"/>
    </source>
</evidence>
<feature type="compositionally biased region" description="Low complexity" evidence="5">
    <location>
        <begin position="334"/>
        <end position="359"/>
    </location>
</feature>
<comment type="caution">
    <text evidence="7">The sequence shown here is derived from an EMBL/GenBank/DDBJ whole genome shotgun (WGS) entry which is preliminary data.</text>
</comment>
<dbReference type="EMBL" id="BQNB010014752">
    <property type="protein sequence ID" value="GJT31972.1"/>
    <property type="molecule type" value="Genomic_DNA"/>
</dbReference>
<evidence type="ECO:0000256" key="2">
    <source>
        <dbReference type="ARBA" id="ARBA00022771"/>
    </source>
</evidence>
<dbReference type="SMART" id="SM00575">
    <property type="entry name" value="ZnF_PMZ"/>
    <property type="match status" value="1"/>
</dbReference>
<keyword evidence="8" id="KW-1185">Reference proteome</keyword>
<accession>A0ABQ5CZK9</accession>
<proteinExistence type="predicted"/>
<dbReference type="InterPro" id="IPR007527">
    <property type="entry name" value="Znf_SWIM"/>
</dbReference>
<feature type="domain" description="SWIM-type" evidence="6">
    <location>
        <begin position="267"/>
        <end position="299"/>
    </location>
</feature>
<name>A0ABQ5CZK9_9ASTR</name>
<dbReference type="Proteomes" id="UP001151760">
    <property type="component" value="Unassembled WGS sequence"/>
</dbReference>
<evidence type="ECO:0000256" key="5">
    <source>
        <dbReference type="SAM" id="MobiDB-lite"/>
    </source>
</evidence>
<gene>
    <name evidence="7" type="ORF">Tco_0922391</name>
</gene>
<reference evidence="7" key="1">
    <citation type="journal article" date="2022" name="Int. J. Mol. Sci.">
        <title>Draft Genome of Tanacetum Coccineum: Genomic Comparison of Closely Related Tanacetum-Family Plants.</title>
        <authorList>
            <person name="Yamashiro T."/>
            <person name="Shiraishi A."/>
            <person name="Nakayama K."/>
            <person name="Satake H."/>
        </authorList>
    </citation>
    <scope>NUCLEOTIDE SEQUENCE</scope>
</reference>
<keyword evidence="1" id="KW-0479">Metal-binding</keyword>
<keyword evidence="3" id="KW-0862">Zinc</keyword>
<evidence type="ECO:0000256" key="3">
    <source>
        <dbReference type="ARBA" id="ARBA00022833"/>
    </source>
</evidence>
<evidence type="ECO:0000313" key="7">
    <source>
        <dbReference type="EMBL" id="GJT31972.1"/>
    </source>
</evidence>
<keyword evidence="2 4" id="KW-0863">Zinc-finger</keyword>